<accession>A0A6L5QAQ2</accession>
<dbReference type="InterPro" id="IPR021762">
    <property type="entry name" value="DUF3325"/>
</dbReference>
<evidence type="ECO:0000313" key="3">
    <source>
        <dbReference type="Proteomes" id="UP000481037"/>
    </source>
</evidence>
<sequence length="116" mass="12014">MSYTAIVLTAFALCFAGMAAFSLAIDRHHRQVYGDDAPARKRYLLRVAGTLLLVAAIVPCVLLWGGGAGFVAWIGMLTIGALLAASMLPYWPRRIAPLAAAAGAMGLAGLAGIALT</sequence>
<comment type="caution">
    <text evidence="2">The sequence shown here is derived from an EMBL/GenBank/DDBJ whole genome shotgun (WGS) entry which is preliminary data.</text>
</comment>
<dbReference type="EMBL" id="WKJM01000001">
    <property type="protein sequence ID" value="MRX06392.1"/>
    <property type="molecule type" value="Genomic_DNA"/>
</dbReference>
<organism evidence="2 3">
    <name type="scientific">Duganella alba</name>
    <dbReference type="NCBI Taxonomy" id="2666081"/>
    <lineage>
        <taxon>Bacteria</taxon>
        <taxon>Pseudomonadati</taxon>
        <taxon>Pseudomonadota</taxon>
        <taxon>Betaproteobacteria</taxon>
        <taxon>Burkholderiales</taxon>
        <taxon>Oxalobacteraceae</taxon>
        <taxon>Telluria group</taxon>
        <taxon>Duganella</taxon>
    </lineage>
</organism>
<feature type="transmembrane region" description="Helical" evidence="1">
    <location>
        <begin position="70"/>
        <end position="88"/>
    </location>
</feature>
<evidence type="ECO:0000313" key="2">
    <source>
        <dbReference type="EMBL" id="MRX06392.1"/>
    </source>
</evidence>
<reference evidence="2 3" key="1">
    <citation type="submission" date="2019-11" db="EMBL/GenBank/DDBJ databases">
        <title>Novel species isolated from a subtropical stream in China.</title>
        <authorList>
            <person name="Lu H."/>
        </authorList>
    </citation>
    <scope>NUCLEOTIDE SEQUENCE [LARGE SCALE GENOMIC DNA]</scope>
    <source>
        <strain evidence="2 3">FT25W</strain>
    </source>
</reference>
<feature type="transmembrane region" description="Helical" evidence="1">
    <location>
        <begin position="95"/>
        <end position="115"/>
    </location>
</feature>
<dbReference type="RefSeq" id="WP_154361734.1">
    <property type="nucleotide sequence ID" value="NZ_WKJM01000001.1"/>
</dbReference>
<keyword evidence="1" id="KW-0472">Membrane</keyword>
<keyword evidence="3" id="KW-1185">Reference proteome</keyword>
<protein>
    <submittedName>
        <fullName evidence="2">DUF3325 family protein</fullName>
    </submittedName>
</protein>
<feature type="transmembrane region" description="Helical" evidence="1">
    <location>
        <begin position="43"/>
        <end position="64"/>
    </location>
</feature>
<keyword evidence="1" id="KW-1133">Transmembrane helix</keyword>
<gene>
    <name evidence="2" type="ORF">GJ697_00925</name>
</gene>
<name>A0A6L5QAQ2_9BURK</name>
<feature type="transmembrane region" description="Helical" evidence="1">
    <location>
        <begin position="6"/>
        <end position="23"/>
    </location>
</feature>
<dbReference type="AlphaFoldDB" id="A0A6L5QAQ2"/>
<dbReference type="Pfam" id="PF11804">
    <property type="entry name" value="DUF3325"/>
    <property type="match status" value="1"/>
</dbReference>
<evidence type="ECO:0000256" key="1">
    <source>
        <dbReference type="SAM" id="Phobius"/>
    </source>
</evidence>
<proteinExistence type="predicted"/>
<keyword evidence="1" id="KW-0812">Transmembrane</keyword>
<dbReference type="Proteomes" id="UP000481037">
    <property type="component" value="Unassembled WGS sequence"/>
</dbReference>